<reference evidence="1 2" key="1">
    <citation type="submission" date="2022-10" db="EMBL/GenBank/DDBJ databases">
        <title>Luteolibacter flavescens strain MCCC 1K03193, whole genome shotgun sequencing project.</title>
        <authorList>
            <person name="Zhao G."/>
            <person name="Shen L."/>
        </authorList>
    </citation>
    <scope>NUCLEOTIDE SEQUENCE [LARGE SCALE GENOMIC DNA]</scope>
    <source>
        <strain evidence="1 2">MCCC 1K03193</strain>
    </source>
</reference>
<dbReference type="Pfam" id="PF16930">
    <property type="entry name" value="Porin_5"/>
    <property type="match status" value="1"/>
</dbReference>
<keyword evidence="2" id="KW-1185">Reference proteome</keyword>
<sequence length="606" mass="65183">MPTKHAHHPILATIAAALAGAAITRAEEPPDLPPVTTPTTQEQYDEVFKTNIAAPELPPEPAPQALPAPSPNMAVNLVVLMVKKGVLTQEEGLALIEQAEAEAKTAQAAAVAAVPPAPPRQEGEVSVSYVPQTVRNGIRDEIKQELMAEAREEGWGKSSAPEWTSRIRPFGDIRGRYEGIFFGDGNDNTGAFPNFNAINTGAPFDTSGTLFSPQYNVDQDRDRARLRVRLGADILLGDGFTGGLRVATGDSNSPVSPNQSLGGSGGNFSKYQIWLDRAFIAYEAVKNEDYELSAVIGRFDNPFFSTEVMWDDDIGFDGLALRGRASVNDRVTAFGAAGLFPVYNTDLNFASNQPSKFESQDKWLYGAQAGIDWTINEDLKAKFGVAWYEFSNIEGELSTPYVPLGPNDAGNTDATRPSFAQRGNTYMALRNIIPTAANGFGTTNQWQYYGLASSFQVLALTGKLEYSAYDPVKFALTGEFLKNLAFDANDIGAIAVNNRIGAGTGTFDGGDTAWNMMFQFGKTAMDKRGDWVAGLGYRYVESDAVVDGFTDSDFGGGGTNVHGFTLGGAVAVSPNVRLGLKWMSSDEVSGPPLSTDTLQFDINAKF</sequence>
<proteinExistence type="predicted"/>
<dbReference type="InterPro" id="IPR011250">
    <property type="entry name" value="OMP/PagP_B-barrel"/>
</dbReference>
<dbReference type="EMBL" id="JAPDDS010000016">
    <property type="protein sequence ID" value="MCW1887289.1"/>
    <property type="molecule type" value="Genomic_DNA"/>
</dbReference>
<gene>
    <name evidence="1" type="ORF">OKA04_21305</name>
</gene>
<accession>A0ABT3FUM1</accession>
<evidence type="ECO:0000313" key="1">
    <source>
        <dbReference type="EMBL" id="MCW1887289.1"/>
    </source>
</evidence>
<name>A0ABT3FUM1_9BACT</name>
<comment type="caution">
    <text evidence="1">The sequence shown here is derived from an EMBL/GenBank/DDBJ whole genome shotgun (WGS) entry which is preliminary data.</text>
</comment>
<dbReference type="InterPro" id="IPR032638">
    <property type="entry name" value="Porin_5"/>
</dbReference>
<dbReference type="SUPFAM" id="SSF56925">
    <property type="entry name" value="OMPA-like"/>
    <property type="match status" value="1"/>
</dbReference>
<dbReference type="RefSeq" id="WP_264503245.1">
    <property type="nucleotide sequence ID" value="NZ_JAPDDS010000016.1"/>
</dbReference>
<protein>
    <submittedName>
        <fullName evidence="1">Porin</fullName>
    </submittedName>
</protein>
<organism evidence="1 2">
    <name type="scientific">Luteolibacter flavescens</name>
    <dbReference type="NCBI Taxonomy" id="1859460"/>
    <lineage>
        <taxon>Bacteria</taxon>
        <taxon>Pseudomonadati</taxon>
        <taxon>Verrucomicrobiota</taxon>
        <taxon>Verrucomicrobiia</taxon>
        <taxon>Verrucomicrobiales</taxon>
        <taxon>Verrucomicrobiaceae</taxon>
        <taxon>Luteolibacter</taxon>
    </lineage>
</organism>
<dbReference type="Proteomes" id="UP001207930">
    <property type="component" value="Unassembled WGS sequence"/>
</dbReference>
<evidence type="ECO:0000313" key="2">
    <source>
        <dbReference type="Proteomes" id="UP001207930"/>
    </source>
</evidence>